<dbReference type="Proteomes" id="UP001205105">
    <property type="component" value="Unassembled WGS sequence"/>
</dbReference>
<dbReference type="AlphaFoldDB" id="A0AAD5DKV6"/>
<evidence type="ECO:0000256" key="1">
    <source>
        <dbReference type="SAM" id="Phobius"/>
    </source>
</evidence>
<evidence type="ECO:0000313" key="3">
    <source>
        <dbReference type="Proteomes" id="UP001205105"/>
    </source>
</evidence>
<dbReference type="PANTHER" id="PTHR31414">
    <property type="entry name" value="TRANSMEMBRANE PROTEIN DDB_G0292058"/>
    <property type="match status" value="1"/>
</dbReference>
<feature type="transmembrane region" description="Helical" evidence="1">
    <location>
        <begin position="491"/>
        <end position="517"/>
    </location>
</feature>
<dbReference type="GO" id="GO:0016020">
    <property type="term" value="C:membrane"/>
    <property type="evidence" value="ECO:0007669"/>
    <property type="project" value="TreeGrafter"/>
</dbReference>
<feature type="transmembrane region" description="Helical" evidence="1">
    <location>
        <begin position="128"/>
        <end position="150"/>
    </location>
</feature>
<keyword evidence="1" id="KW-0472">Membrane</keyword>
<feature type="transmembrane region" description="Helical" evidence="1">
    <location>
        <begin position="277"/>
        <end position="299"/>
    </location>
</feature>
<reference evidence="2" key="1">
    <citation type="submission" date="2020-11" db="EMBL/GenBank/DDBJ databases">
        <title>Chlorella ohadii genome sequencing and assembly.</title>
        <authorList>
            <person name="Murik O."/>
            <person name="Treves H."/>
            <person name="Kedem I."/>
            <person name="Shotland Y."/>
            <person name="Kaplan A."/>
        </authorList>
    </citation>
    <scope>NUCLEOTIDE SEQUENCE</scope>
    <source>
        <strain evidence="2">1</strain>
    </source>
</reference>
<protein>
    <submittedName>
        <fullName evidence="2">Uncharacterized protein</fullName>
    </submittedName>
</protein>
<organism evidence="2 3">
    <name type="scientific">Chlorella ohadii</name>
    <dbReference type="NCBI Taxonomy" id="2649997"/>
    <lineage>
        <taxon>Eukaryota</taxon>
        <taxon>Viridiplantae</taxon>
        <taxon>Chlorophyta</taxon>
        <taxon>core chlorophytes</taxon>
        <taxon>Trebouxiophyceae</taxon>
        <taxon>Chlorellales</taxon>
        <taxon>Chlorellaceae</taxon>
        <taxon>Chlorella clade</taxon>
        <taxon>Chlorella</taxon>
    </lineage>
</organism>
<comment type="caution">
    <text evidence="2">The sequence shown here is derived from an EMBL/GenBank/DDBJ whole genome shotgun (WGS) entry which is preliminary data.</text>
</comment>
<accession>A0AAD5DKV6</accession>
<evidence type="ECO:0000313" key="2">
    <source>
        <dbReference type="EMBL" id="KAI7839502.1"/>
    </source>
</evidence>
<feature type="transmembrane region" description="Helical" evidence="1">
    <location>
        <begin position="56"/>
        <end position="79"/>
    </location>
</feature>
<feature type="transmembrane region" description="Helical" evidence="1">
    <location>
        <begin position="311"/>
        <end position="333"/>
    </location>
</feature>
<keyword evidence="3" id="KW-1185">Reference proteome</keyword>
<keyword evidence="1" id="KW-1133">Transmembrane helix</keyword>
<proteinExistence type="predicted"/>
<dbReference type="PANTHER" id="PTHR31414:SF18">
    <property type="entry name" value="TRANSMEMBRANE PROTEIN-RELATED"/>
    <property type="match status" value="1"/>
</dbReference>
<dbReference type="InterPro" id="IPR040283">
    <property type="entry name" value="DDB_G0292058-like"/>
</dbReference>
<dbReference type="EMBL" id="JADXDR010000100">
    <property type="protein sequence ID" value="KAI7839502.1"/>
    <property type="molecule type" value="Genomic_DNA"/>
</dbReference>
<sequence>MTNNITTGPGGGTVINGVVTYLPSCSAVSASDISYSAAEAYDITSTEYLEKLIPTVVPGIILGIICLLGFIFFSLWTCVQCCNRRKLKQAPRNASERAQFISDEQQQSAAYAPGKPAPRQRRWLQPGFLFTAVLLATAAAVVGVATWGLVESIAATNHTVTNFWGIVDDVAARVDNATQGFRDLEAELLPLNGNLSILTDNAQGLLDAVKGSSAASNQQVSAALDTAQSTLDTLNAVPQAVAGISRSVKDAIDLLTISDITNSYEAPTMAIEETWRFIPITVCFGLAILVSLLCAAAFWRLRWHRTATALLWMLWLTIALLMLLGVGLLKGLYVVSGDSCKYVEFLTLKLASRKITGDQREQVLTALGYYFGVVGIEDKYVISNITGVPTYQLHDFVEGPALNYTNILLDDLNSLSGQLGTLAATVNATVVAQNITDGLAAARNITAGLPEVSQTLLRLEWQALQESVDPLYHRVKEYICCDLSRRAHDLWVAWTVTGVLGFVLAVMCSGMLVHDLLAMRRQRVRHKAYTGQC</sequence>
<gene>
    <name evidence="2" type="ORF">COHA_006769</name>
</gene>
<keyword evidence="1" id="KW-0812">Transmembrane</keyword>
<name>A0AAD5DKV6_9CHLO</name>